<feature type="transmembrane region" description="Helical" evidence="5">
    <location>
        <begin position="485"/>
        <end position="508"/>
    </location>
</feature>
<feature type="transmembrane region" description="Helical" evidence="5">
    <location>
        <begin position="205"/>
        <end position="224"/>
    </location>
</feature>
<dbReference type="AlphaFoldDB" id="A0AAV0ZMV0"/>
<evidence type="ECO:0000259" key="6">
    <source>
        <dbReference type="PROSITE" id="PS50801"/>
    </source>
</evidence>
<feature type="transmembrane region" description="Helical" evidence="5">
    <location>
        <begin position="95"/>
        <end position="115"/>
    </location>
</feature>
<dbReference type="InterPro" id="IPR002645">
    <property type="entry name" value="STAS_dom"/>
</dbReference>
<gene>
    <name evidence="7" type="ORF">VFH_II118880</name>
</gene>
<keyword evidence="3 5" id="KW-1133">Transmembrane helix</keyword>
<feature type="transmembrane region" description="Helical" evidence="5">
    <location>
        <begin position="419"/>
        <end position="438"/>
    </location>
</feature>
<evidence type="ECO:0000256" key="4">
    <source>
        <dbReference type="ARBA" id="ARBA00023136"/>
    </source>
</evidence>
<keyword evidence="2 5" id="KW-0812">Transmembrane</keyword>
<evidence type="ECO:0000256" key="5">
    <source>
        <dbReference type="SAM" id="Phobius"/>
    </source>
</evidence>
<dbReference type="CDD" id="cd07042">
    <property type="entry name" value="STAS_SulP_like_sulfate_transporter"/>
    <property type="match status" value="1"/>
</dbReference>
<feature type="transmembrane region" description="Helical" evidence="5">
    <location>
        <begin position="287"/>
        <end position="307"/>
    </location>
</feature>
<feature type="transmembrane region" description="Helical" evidence="5">
    <location>
        <begin position="179"/>
        <end position="199"/>
    </location>
</feature>
<dbReference type="Pfam" id="PF00916">
    <property type="entry name" value="Sulfate_transp"/>
    <property type="match status" value="1"/>
</dbReference>
<organism evidence="7 8">
    <name type="scientific">Vicia faba</name>
    <name type="common">Broad bean</name>
    <name type="synonym">Faba vulgaris</name>
    <dbReference type="NCBI Taxonomy" id="3906"/>
    <lineage>
        <taxon>Eukaryota</taxon>
        <taxon>Viridiplantae</taxon>
        <taxon>Streptophyta</taxon>
        <taxon>Embryophyta</taxon>
        <taxon>Tracheophyta</taxon>
        <taxon>Spermatophyta</taxon>
        <taxon>Magnoliopsida</taxon>
        <taxon>eudicotyledons</taxon>
        <taxon>Gunneridae</taxon>
        <taxon>Pentapetalae</taxon>
        <taxon>rosids</taxon>
        <taxon>fabids</taxon>
        <taxon>Fabales</taxon>
        <taxon>Fabaceae</taxon>
        <taxon>Papilionoideae</taxon>
        <taxon>50 kb inversion clade</taxon>
        <taxon>NPAAA clade</taxon>
        <taxon>Hologalegina</taxon>
        <taxon>IRL clade</taxon>
        <taxon>Fabeae</taxon>
        <taxon>Vicia</taxon>
    </lineage>
</organism>
<dbReference type="EMBL" id="OX451737">
    <property type="protein sequence ID" value="CAI8598254.1"/>
    <property type="molecule type" value="Genomic_DNA"/>
</dbReference>
<feature type="transmembrane region" description="Helical" evidence="5">
    <location>
        <begin position="259"/>
        <end position="280"/>
    </location>
</feature>
<dbReference type="Proteomes" id="UP001157006">
    <property type="component" value="Chromosome 2"/>
</dbReference>
<dbReference type="InterPro" id="IPR036513">
    <property type="entry name" value="STAS_dom_sf"/>
</dbReference>
<dbReference type="PROSITE" id="PS50801">
    <property type="entry name" value="STAS"/>
    <property type="match status" value="1"/>
</dbReference>
<dbReference type="NCBIfam" id="TIGR00815">
    <property type="entry name" value="sulP"/>
    <property type="match status" value="1"/>
</dbReference>
<keyword evidence="8" id="KW-1185">Reference proteome</keyword>
<name>A0AAV0ZMV0_VICFA</name>
<evidence type="ECO:0000313" key="8">
    <source>
        <dbReference type="Proteomes" id="UP001157006"/>
    </source>
</evidence>
<dbReference type="InterPro" id="IPR011547">
    <property type="entry name" value="SLC26A/SulP_dom"/>
</dbReference>
<dbReference type="SUPFAM" id="SSF52091">
    <property type="entry name" value="SpoIIaa-like"/>
    <property type="match status" value="1"/>
</dbReference>
<dbReference type="GO" id="GO:0016020">
    <property type="term" value="C:membrane"/>
    <property type="evidence" value="ECO:0007669"/>
    <property type="project" value="UniProtKB-SubCell"/>
</dbReference>
<evidence type="ECO:0000256" key="3">
    <source>
        <dbReference type="ARBA" id="ARBA00022989"/>
    </source>
</evidence>
<accession>A0AAV0ZMV0</accession>
<evidence type="ECO:0000313" key="7">
    <source>
        <dbReference type="EMBL" id="CAI8598254.1"/>
    </source>
</evidence>
<comment type="subcellular location">
    <subcellularLocation>
        <location evidence="1">Membrane</location>
        <topology evidence="1">Multi-pass membrane protein</topology>
    </subcellularLocation>
</comment>
<dbReference type="PANTHER" id="PTHR11814">
    <property type="entry name" value="SULFATE TRANSPORTER"/>
    <property type="match status" value="1"/>
</dbReference>
<proteinExistence type="predicted"/>
<feature type="transmembrane region" description="Helical" evidence="5">
    <location>
        <begin position="135"/>
        <end position="158"/>
    </location>
</feature>
<dbReference type="Pfam" id="PF01740">
    <property type="entry name" value="STAS"/>
    <property type="match status" value="1"/>
</dbReference>
<dbReference type="PROSITE" id="PS01130">
    <property type="entry name" value="SLC26A"/>
    <property type="match status" value="1"/>
</dbReference>
<feature type="transmembrane region" description="Helical" evidence="5">
    <location>
        <begin position="387"/>
        <end position="407"/>
    </location>
</feature>
<keyword evidence="4 5" id="KW-0472">Membrane</keyword>
<dbReference type="InterPro" id="IPR018045">
    <property type="entry name" value="S04_transporter_CS"/>
</dbReference>
<protein>
    <recommendedName>
        <fullName evidence="6">STAS domain-containing protein</fullName>
    </recommendedName>
</protein>
<sequence>MSPSTPSLPPLQVLMDLENENNGRENRKLWVLNPPEPPCMLHRAVDNIKDSVLHCPNPNRFFSLKHEPLDKTVLPLLHGLFPILKSLKNYDAHKFKCDVLAGLILAIFAIPQAMGNASLAKMSPEYGLYTSIVPPLIYALLASSREIVIGPVTVDSLLLSSMIQTLKDPINDSIAYTQLVLTATFFTGVFQVAFGFLRFGFLVDYLSHATIIGFLAAVAIGIVLQQLKALFGITNFTNKADLISVIKSLWSSYKNHSEWHPYNFIIGFSFFSFIIFARILGKRKKKFLWLSHMAPLVSFIISTVIAYRVNVHHLKLEDYKIEVLGPIKGGSLNPSSLNQLQLDGNGKYLGPLIKIALTVAIISTTESVAVGRIYASLRGYNIDPNREVLSLGIMNIFGSFTSCYVASGSIARTAVNYNAGSQTMVSSIVMAVTVLTSLKFLTKLLYFTPKAMLAAIILSAVPGLIDYKKAYEIWKVDKFDFLACAGAFLGVLFSSVEIGLAIGVMISFAKIILISIQPGVAVIGRFPGTDAFGDVEQYPMAINMSGVLVVSIKSAWLCFANASPIRERIERWVIEEKGENGKGESTIKVVIIDTSSLVSIDTAGIASLVELNNNLRSYGVMLSIANPRWQVIHKLRLANFVAEIGGRVFLSVGEAIDAILSAKMANV</sequence>
<evidence type="ECO:0000256" key="2">
    <source>
        <dbReference type="ARBA" id="ARBA00022692"/>
    </source>
</evidence>
<dbReference type="InterPro" id="IPR001902">
    <property type="entry name" value="SLC26A/SulP_fam"/>
</dbReference>
<evidence type="ECO:0000256" key="1">
    <source>
        <dbReference type="ARBA" id="ARBA00004141"/>
    </source>
</evidence>
<dbReference type="GO" id="GO:0008271">
    <property type="term" value="F:secondary active sulfate transmembrane transporter activity"/>
    <property type="evidence" value="ECO:0007669"/>
    <property type="project" value="InterPro"/>
</dbReference>
<feature type="domain" description="STAS" evidence="6">
    <location>
        <begin position="557"/>
        <end position="659"/>
    </location>
</feature>
<feature type="transmembrane region" description="Helical" evidence="5">
    <location>
        <begin position="352"/>
        <end position="375"/>
    </location>
</feature>
<reference evidence="7 8" key="1">
    <citation type="submission" date="2023-01" db="EMBL/GenBank/DDBJ databases">
        <authorList>
            <person name="Kreplak J."/>
        </authorList>
    </citation>
    <scope>NUCLEOTIDE SEQUENCE [LARGE SCALE GENOMIC DNA]</scope>
</reference>
<dbReference type="Gene3D" id="3.30.750.24">
    <property type="entry name" value="STAS domain"/>
    <property type="match status" value="1"/>
</dbReference>